<dbReference type="Proteomes" id="UP000286287">
    <property type="component" value="Unassembled WGS sequence"/>
</dbReference>
<evidence type="ECO:0000313" key="3">
    <source>
        <dbReference type="Proteomes" id="UP000286287"/>
    </source>
</evidence>
<dbReference type="RefSeq" id="WP_119761000.1">
    <property type="nucleotide sequence ID" value="NZ_QYUJ01000008.1"/>
</dbReference>
<dbReference type="EMBL" id="QYUJ01000008">
    <property type="protein sequence ID" value="RJF74972.1"/>
    <property type="molecule type" value="Genomic_DNA"/>
</dbReference>
<comment type="caution">
    <text evidence="2">The sequence shown here is derived from an EMBL/GenBank/DDBJ whole genome shotgun (WGS) entry which is preliminary data.</text>
</comment>
<organism evidence="2 3">
    <name type="scientific">Deinococcus cavernae</name>
    <dbReference type="NCBI Taxonomy" id="2320857"/>
    <lineage>
        <taxon>Bacteria</taxon>
        <taxon>Thermotogati</taxon>
        <taxon>Deinococcota</taxon>
        <taxon>Deinococci</taxon>
        <taxon>Deinococcales</taxon>
        <taxon>Deinococcaceae</taxon>
        <taxon>Deinococcus</taxon>
    </lineage>
</organism>
<protein>
    <submittedName>
        <fullName evidence="2">Uncharacterized protein</fullName>
    </submittedName>
</protein>
<name>A0A418VFQ4_9DEIO</name>
<proteinExistence type="predicted"/>
<evidence type="ECO:0000256" key="1">
    <source>
        <dbReference type="SAM" id="MobiDB-lite"/>
    </source>
</evidence>
<dbReference type="AlphaFoldDB" id="A0A418VFQ4"/>
<sequence length="137" mass="14997">MLQPLTLPQALDGRPVVITAYAGREALQSAREGVQVLHDLAEVIPAVWLVRLEPGGHLRPIRKLKSHEVKPGRLLSGVTGLLACYQDGQAHVVLVTAEPTPLPQPRLRRAPPAPSLGEPGPREKADRKGQKKRRAQW</sequence>
<evidence type="ECO:0000313" key="2">
    <source>
        <dbReference type="EMBL" id="RJF74972.1"/>
    </source>
</evidence>
<accession>A0A418VFQ4</accession>
<reference evidence="2 3" key="1">
    <citation type="submission" date="2018-09" db="EMBL/GenBank/DDBJ databases">
        <authorList>
            <person name="Zhu H."/>
        </authorList>
    </citation>
    <scope>NUCLEOTIDE SEQUENCE [LARGE SCALE GENOMIC DNA]</scope>
    <source>
        <strain evidence="2 3">K2S05-167</strain>
    </source>
</reference>
<gene>
    <name evidence="2" type="ORF">D3875_02955</name>
</gene>
<keyword evidence="3" id="KW-1185">Reference proteome</keyword>
<feature type="region of interest" description="Disordered" evidence="1">
    <location>
        <begin position="97"/>
        <end position="137"/>
    </location>
</feature>